<dbReference type="Pfam" id="PF19291">
    <property type="entry name" value="TREH_N"/>
    <property type="match status" value="1"/>
</dbReference>
<feature type="domain" description="Trehalase-like N-terminal" evidence="2">
    <location>
        <begin position="17"/>
        <end position="147"/>
    </location>
</feature>
<accession>A0ABQ3UGY7</accession>
<reference evidence="3 4" key="1">
    <citation type="journal article" date="2021" name="Int. J. Syst. Evol. Microbiol.">
        <title>Reticulibacter mediterranei gen. nov., sp. nov., within the new family Reticulibacteraceae fam. nov., and Ktedonospora formicarum gen. nov., sp. nov., Ktedonobacter robiniae sp. nov., Dictyobacter formicarum sp. nov. and Dictyobacter arantiisoli sp. nov., belonging to the class Ktedonobacteria.</title>
        <authorList>
            <person name="Yabe S."/>
            <person name="Zheng Y."/>
            <person name="Wang C.M."/>
            <person name="Sakai Y."/>
            <person name="Abe K."/>
            <person name="Yokota A."/>
            <person name="Donadio S."/>
            <person name="Cavaletti L."/>
            <person name="Monciardini P."/>
        </authorList>
    </citation>
    <scope>NUCLEOTIDE SEQUENCE [LARGE SCALE GENOMIC DNA]</scope>
    <source>
        <strain evidence="3 4">SOSP1-30</strain>
    </source>
</reference>
<evidence type="ECO:0000313" key="4">
    <source>
        <dbReference type="Proteomes" id="UP000654345"/>
    </source>
</evidence>
<dbReference type="RefSeq" id="WP_201368930.1">
    <property type="nucleotide sequence ID" value="NZ_BNJG01000001.1"/>
</dbReference>
<name>A0ABQ3UGY7_9CHLR</name>
<proteinExistence type="predicted"/>
<dbReference type="PANTHER" id="PTHR31616:SF0">
    <property type="entry name" value="GLUCAN 1,4-ALPHA-GLUCOSIDASE"/>
    <property type="match status" value="1"/>
</dbReference>
<dbReference type="PANTHER" id="PTHR31616">
    <property type="entry name" value="TREHALASE"/>
    <property type="match status" value="1"/>
</dbReference>
<evidence type="ECO:0000259" key="1">
    <source>
        <dbReference type="Pfam" id="PF00723"/>
    </source>
</evidence>
<dbReference type="InterPro" id="IPR045582">
    <property type="entry name" value="Trehalase-like_N"/>
</dbReference>
<protein>
    <submittedName>
        <fullName evidence="3">Glucoamylase</fullName>
    </submittedName>
</protein>
<dbReference type="InterPro" id="IPR011613">
    <property type="entry name" value="GH15-like"/>
</dbReference>
<evidence type="ECO:0000313" key="3">
    <source>
        <dbReference type="EMBL" id="GHO51975.1"/>
    </source>
</evidence>
<organism evidence="3 4">
    <name type="scientific">Ktedonobacter robiniae</name>
    <dbReference type="NCBI Taxonomy" id="2778365"/>
    <lineage>
        <taxon>Bacteria</taxon>
        <taxon>Bacillati</taxon>
        <taxon>Chloroflexota</taxon>
        <taxon>Ktedonobacteria</taxon>
        <taxon>Ktedonobacterales</taxon>
        <taxon>Ktedonobacteraceae</taxon>
        <taxon>Ktedonobacter</taxon>
    </lineage>
</organism>
<evidence type="ECO:0000259" key="2">
    <source>
        <dbReference type="Pfam" id="PF19291"/>
    </source>
</evidence>
<dbReference type="Gene3D" id="1.50.10.10">
    <property type="match status" value="1"/>
</dbReference>
<dbReference type="InterPro" id="IPR012341">
    <property type="entry name" value="6hp_glycosidase-like_sf"/>
</dbReference>
<gene>
    <name evidence="3" type="ORF">KSB_04500</name>
</gene>
<dbReference type="InterPro" id="IPR008928">
    <property type="entry name" value="6-hairpin_glycosidase_sf"/>
</dbReference>
<feature type="domain" description="GH15-like" evidence="1">
    <location>
        <begin position="240"/>
        <end position="605"/>
    </location>
</feature>
<dbReference type="Pfam" id="PF00723">
    <property type="entry name" value="Glyco_hydro_15"/>
    <property type="match status" value="1"/>
</dbReference>
<dbReference type="EMBL" id="BNJG01000001">
    <property type="protein sequence ID" value="GHO51975.1"/>
    <property type="molecule type" value="Genomic_DNA"/>
</dbReference>
<comment type="caution">
    <text evidence="3">The sequence shown here is derived from an EMBL/GenBank/DDBJ whole genome shotgun (WGS) entry which is preliminary data.</text>
</comment>
<sequence length="639" mass="71762">MSDVQTHPSFSPSAMYQPIEDYGLIGDLHTVALVGKNGSIDWCCLPRFDAPSVFGALLDAEKGGFFRISPSDMHGMKCQQLYLPETNVLLTRFLSVDGVGELTDFMPIKHVGTAEHQHQIIRSVSIVHGSLSFTLICRPAFNYARDTHHIEILRQSALFQSEHCTLGLASPADLEADGRGGVQATFTLHEGQTLLFLLESSKESDRAPQLLSEEAYQAAFQDTMHYWQNWLAQCTYQGRWREMVQRSALVLKLMTYAPTGAIVAAPTTSLPESVGGARNWDYRYTWIRDASFTLFSLLTLGFTQEAEAFMGWLDARCHELGENGTLQPMYGINGEHKLTEITLDHLEGYRQSHPVRIGNGAYTQKQLDIYGEMLDAIHTYNRYEAITYDLWQNVNRLLKWLEHHWQDKDEGIWEVRGGPKLFVHSRMMSWVAFDRAIRVTRDRGWPAPTGTWIDIRSQIYQQIMEQGWNAEKRSFVQYYGSDAVDASSLLMMITNFTGSKEPRMLSTIARIQKELASGSLVLRYNPKFAANDGLGSQEGTFGACSFWLVENLARAGHLDKARLLLEKLLSYSNHLGLYAEEISPTGEALGNFPQAFTHLALITACYHLDRALTIRAKRASPGIASSTAKSFAQPPASLP</sequence>
<dbReference type="SUPFAM" id="SSF48208">
    <property type="entry name" value="Six-hairpin glycosidases"/>
    <property type="match status" value="1"/>
</dbReference>
<keyword evidence="4" id="KW-1185">Reference proteome</keyword>
<dbReference type="Proteomes" id="UP000654345">
    <property type="component" value="Unassembled WGS sequence"/>
</dbReference>